<keyword evidence="3" id="KW-1185">Reference proteome</keyword>
<dbReference type="Gene3D" id="2.60.120.590">
    <property type="entry name" value="Alpha-ketoglutarate-dependent dioxygenase AlkB-like"/>
    <property type="match status" value="1"/>
</dbReference>
<keyword evidence="2" id="KW-0560">Oxidoreductase</keyword>
<dbReference type="InterPro" id="IPR037151">
    <property type="entry name" value="AlkB-like_sf"/>
</dbReference>
<proteinExistence type="predicted"/>
<keyword evidence="2" id="KW-0223">Dioxygenase</keyword>
<dbReference type="PROSITE" id="PS51471">
    <property type="entry name" value="FE2OG_OXY"/>
    <property type="match status" value="1"/>
</dbReference>
<dbReference type="Proteomes" id="UP000589716">
    <property type="component" value="Unassembled WGS sequence"/>
</dbReference>
<name>A0A853IX47_9BURK</name>
<sequence length="252" mass="27631">MQSQYSLFADEAVQLVHDAEGGIRYHPACVPEEVVAGWFAALLPLVPWRSERRPMYDRIVDVPRLMASVALNDPERPACIDAALAAVQAVAPAPYTRAGLNLYRDGRDSVAMHNDRIHDLAPGQPIAILSLGAARDMLIKPKRGGSAQRVRLAPGSVLVMSHAAQRTHDHGIPKCSAPLGPRISLAFRVRGFRVPAFHRRAAESGGRRAALFQQADRRHQQRAHLRPVARIQLQQRYAAVGGHVGRGIRQSS</sequence>
<dbReference type="Pfam" id="PF13532">
    <property type="entry name" value="2OG-FeII_Oxy_2"/>
    <property type="match status" value="1"/>
</dbReference>
<protein>
    <submittedName>
        <fullName evidence="2">Alpha-ketoglutarate-dependent dioxygenase AlkB</fullName>
    </submittedName>
</protein>
<evidence type="ECO:0000313" key="3">
    <source>
        <dbReference type="Proteomes" id="UP000589716"/>
    </source>
</evidence>
<dbReference type="AlphaFoldDB" id="A0A853IX47"/>
<comment type="caution">
    <text evidence="2">The sequence shown here is derived from an EMBL/GenBank/DDBJ whole genome shotgun (WGS) entry which is preliminary data.</text>
</comment>
<dbReference type="InterPro" id="IPR005123">
    <property type="entry name" value="Oxoglu/Fe-dep_dioxygenase_dom"/>
</dbReference>
<evidence type="ECO:0000259" key="1">
    <source>
        <dbReference type="PROSITE" id="PS51471"/>
    </source>
</evidence>
<accession>A0A853IX47</accession>
<gene>
    <name evidence="2" type="ORF">H0I39_00910</name>
</gene>
<dbReference type="EMBL" id="JACCKX010000001">
    <property type="protein sequence ID" value="NZA00699.1"/>
    <property type="molecule type" value="Genomic_DNA"/>
</dbReference>
<reference evidence="2 3" key="1">
    <citation type="submission" date="2020-07" db="EMBL/GenBank/DDBJ databases">
        <authorList>
            <person name="Maaloum M."/>
        </authorList>
    </citation>
    <scope>NUCLEOTIDE SEQUENCE [LARGE SCALE GENOMIC DNA]</scope>
    <source>
        <strain evidence="2 3">GCS-AN-3</strain>
    </source>
</reference>
<feature type="domain" description="Fe2OG dioxygenase" evidence="1">
    <location>
        <begin position="94"/>
        <end position="191"/>
    </location>
</feature>
<dbReference type="SUPFAM" id="SSF51197">
    <property type="entry name" value="Clavaminate synthase-like"/>
    <property type="match status" value="1"/>
</dbReference>
<dbReference type="RefSeq" id="WP_180549251.1">
    <property type="nucleotide sequence ID" value="NZ_JACCKX010000001.1"/>
</dbReference>
<organism evidence="2 3">
    <name type="scientific">Ottowia beijingensis</name>
    <dbReference type="NCBI Taxonomy" id="1207057"/>
    <lineage>
        <taxon>Bacteria</taxon>
        <taxon>Pseudomonadati</taxon>
        <taxon>Pseudomonadota</taxon>
        <taxon>Betaproteobacteria</taxon>
        <taxon>Burkholderiales</taxon>
        <taxon>Comamonadaceae</taxon>
        <taxon>Ottowia</taxon>
    </lineage>
</organism>
<dbReference type="InterPro" id="IPR027450">
    <property type="entry name" value="AlkB-like"/>
</dbReference>
<dbReference type="PANTHER" id="PTHR31212">
    <property type="entry name" value="ALPHA-KETOGLUTARATE-DEPENDENT DIOXYGENASE ALKB HOMOLOG 3"/>
    <property type="match status" value="1"/>
</dbReference>
<dbReference type="GO" id="GO:0051213">
    <property type="term" value="F:dioxygenase activity"/>
    <property type="evidence" value="ECO:0007669"/>
    <property type="project" value="UniProtKB-KW"/>
</dbReference>
<dbReference type="GO" id="GO:0006307">
    <property type="term" value="P:DNA alkylation repair"/>
    <property type="evidence" value="ECO:0007669"/>
    <property type="project" value="InterPro"/>
</dbReference>
<evidence type="ECO:0000313" key="2">
    <source>
        <dbReference type="EMBL" id="NZA00699.1"/>
    </source>
</evidence>
<dbReference type="PANTHER" id="PTHR31212:SF4">
    <property type="entry name" value="ALPHA-KETOGLUTARATE-DEPENDENT DIOXYGENASE ALKB HOMOLOG 3"/>
    <property type="match status" value="1"/>
</dbReference>
<dbReference type="InterPro" id="IPR032854">
    <property type="entry name" value="ALKBH3"/>
</dbReference>